<evidence type="ECO:0000256" key="1">
    <source>
        <dbReference type="SAM" id="MobiDB-lite"/>
    </source>
</evidence>
<evidence type="ECO:0000313" key="3">
    <source>
        <dbReference type="Proteomes" id="UP000582837"/>
    </source>
</evidence>
<dbReference type="EMBL" id="JACHIA010000002">
    <property type="protein sequence ID" value="MBB6069356.1"/>
    <property type="molecule type" value="Genomic_DNA"/>
</dbReference>
<dbReference type="Proteomes" id="UP000582837">
    <property type="component" value="Unassembled WGS sequence"/>
</dbReference>
<keyword evidence="3" id="KW-1185">Reference proteome</keyword>
<reference evidence="2 3" key="1">
    <citation type="submission" date="2020-08" db="EMBL/GenBank/DDBJ databases">
        <title>Genomic Encyclopedia of Type Strains, Phase IV (KMG-IV): sequencing the most valuable type-strain genomes for metagenomic binning, comparative biology and taxonomic classification.</title>
        <authorList>
            <person name="Goeker M."/>
        </authorList>
    </citation>
    <scope>NUCLEOTIDE SEQUENCE [LARGE SCALE GENOMIC DNA]</scope>
    <source>
        <strain evidence="2 3">DSM 29007</strain>
    </source>
</reference>
<organism evidence="2 3">
    <name type="scientific">Longimicrobium terrae</name>
    <dbReference type="NCBI Taxonomy" id="1639882"/>
    <lineage>
        <taxon>Bacteria</taxon>
        <taxon>Pseudomonadati</taxon>
        <taxon>Gemmatimonadota</taxon>
        <taxon>Longimicrobiia</taxon>
        <taxon>Longimicrobiales</taxon>
        <taxon>Longimicrobiaceae</taxon>
        <taxon>Longimicrobium</taxon>
    </lineage>
</organism>
<gene>
    <name evidence="2" type="ORF">HNQ61_000971</name>
</gene>
<evidence type="ECO:0000313" key="2">
    <source>
        <dbReference type="EMBL" id="MBB6069356.1"/>
    </source>
</evidence>
<feature type="compositionally biased region" description="Low complexity" evidence="1">
    <location>
        <begin position="247"/>
        <end position="267"/>
    </location>
</feature>
<proteinExistence type="predicted"/>
<accession>A0A841GX44</accession>
<sequence>MRMHGVVLAAALAGCGGGGGATVEGTFAPGAAVPDGVWIVESQRSEPADSAGFRVRDLSSGPVQMRLVRGGDTVGALNLGSLPDGARAVLAGLRVDPSTGLAFPRSVELEGADVLMVNGLRMASADRVPARIDADGAVLGWFAKSGALLLRPADAALPDLRVVVGPETVVEDANGGAGDARMLGPGDSVTVQGPVRNGHVMATRLVVPAKFSAAAGASEGSDVAARDDSPEEDGGGGESRTSSLGQSTSAPSTSAPSTSAPSTSAAPSPSPANVPVARLPSMPASAPREPLVVPRPNVPIARPPALHGNGRGNGNGNGRSRGRGQEKGPRERGNNGGGKGKG</sequence>
<feature type="region of interest" description="Disordered" evidence="1">
    <location>
        <begin position="216"/>
        <end position="342"/>
    </location>
</feature>
<feature type="compositionally biased region" description="Gly residues" evidence="1">
    <location>
        <begin position="309"/>
        <end position="319"/>
    </location>
</feature>
<feature type="compositionally biased region" description="Basic and acidic residues" evidence="1">
    <location>
        <begin position="323"/>
        <end position="333"/>
    </location>
</feature>
<dbReference type="PROSITE" id="PS51257">
    <property type="entry name" value="PROKAR_LIPOPROTEIN"/>
    <property type="match status" value="1"/>
</dbReference>
<name>A0A841GX44_9BACT</name>
<dbReference type="RefSeq" id="WP_170037813.1">
    <property type="nucleotide sequence ID" value="NZ_JABDTL010000002.1"/>
</dbReference>
<dbReference type="AlphaFoldDB" id="A0A841GX44"/>
<comment type="caution">
    <text evidence="2">The sequence shown here is derived from an EMBL/GenBank/DDBJ whole genome shotgun (WGS) entry which is preliminary data.</text>
</comment>
<protein>
    <submittedName>
        <fullName evidence="2">Uncharacterized protein</fullName>
    </submittedName>
</protein>